<sequence length="100" mass="10853">MACNSLHIARRHMRVSLPTQFGLDALCCDLLVNSPSGRSLRILFINVHLNSLPIRPSWRPQHPAVAASYLSAAGRGLVAGDFNPLFAEDDIICSNGLVNT</sequence>
<protein>
    <recommendedName>
        <fullName evidence="3">Endonuclease/exonuclease/phosphatase domain-containing protein</fullName>
    </recommendedName>
</protein>
<dbReference type="GeneID" id="54583538"/>
<dbReference type="OrthoDB" id="9975959at2759"/>
<proteinExistence type="predicted"/>
<organism evidence="1 2">
    <name type="scientific">Trematosphaeria pertusa</name>
    <dbReference type="NCBI Taxonomy" id="390896"/>
    <lineage>
        <taxon>Eukaryota</taxon>
        <taxon>Fungi</taxon>
        <taxon>Dikarya</taxon>
        <taxon>Ascomycota</taxon>
        <taxon>Pezizomycotina</taxon>
        <taxon>Dothideomycetes</taxon>
        <taxon>Pleosporomycetidae</taxon>
        <taxon>Pleosporales</taxon>
        <taxon>Massarineae</taxon>
        <taxon>Trematosphaeriaceae</taxon>
        <taxon>Trematosphaeria</taxon>
    </lineage>
</organism>
<dbReference type="EMBL" id="ML987207">
    <property type="protein sequence ID" value="KAF2242490.1"/>
    <property type="molecule type" value="Genomic_DNA"/>
</dbReference>
<evidence type="ECO:0008006" key="3">
    <source>
        <dbReference type="Google" id="ProtNLM"/>
    </source>
</evidence>
<dbReference type="Proteomes" id="UP000800094">
    <property type="component" value="Unassembled WGS sequence"/>
</dbReference>
<gene>
    <name evidence="1" type="ORF">BU26DRAFT_524118</name>
</gene>
<dbReference type="RefSeq" id="XP_033677494.1">
    <property type="nucleotide sequence ID" value="XM_033830208.1"/>
</dbReference>
<reference evidence="1" key="1">
    <citation type="journal article" date="2020" name="Stud. Mycol.">
        <title>101 Dothideomycetes genomes: a test case for predicting lifestyles and emergence of pathogens.</title>
        <authorList>
            <person name="Haridas S."/>
            <person name="Albert R."/>
            <person name="Binder M."/>
            <person name="Bloem J."/>
            <person name="Labutti K."/>
            <person name="Salamov A."/>
            <person name="Andreopoulos B."/>
            <person name="Baker S."/>
            <person name="Barry K."/>
            <person name="Bills G."/>
            <person name="Bluhm B."/>
            <person name="Cannon C."/>
            <person name="Castanera R."/>
            <person name="Culley D."/>
            <person name="Daum C."/>
            <person name="Ezra D."/>
            <person name="Gonzalez J."/>
            <person name="Henrissat B."/>
            <person name="Kuo A."/>
            <person name="Liang C."/>
            <person name="Lipzen A."/>
            <person name="Lutzoni F."/>
            <person name="Magnuson J."/>
            <person name="Mondo S."/>
            <person name="Nolan M."/>
            <person name="Ohm R."/>
            <person name="Pangilinan J."/>
            <person name="Park H.-J."/>
            <person name="Ramirez L."/>
            <person name="Alfaro M."/>
            <person name="Sun H."/>
            <person name="Tritt A."/>
            <person name="Yoshinaga Y."/>
            <person name="Zwiers L.-H."/>
            <person name="Turgeon B."/>
            <person name="Goodwin S."/>
            <person name="Spatafora J."/>
            <person name="Crous P."/>
            <person name="Grigoriev I."/>
        </authorList>
    </citation>
    <scope>NUCLEOTIDE SEQUENCE</scope>
    <source>
        <strain evidence="1">CBS 122368</strain>
    </source>
</reference>
<evidence type="ECO:0000313" key="1">
    <source>
        <dbReference type="EMBL" id="KAF2242490.1"/>
    </source>
</evidence>
<dbReference type="AlphaFoldDB" id="A0A6A6HYQ4"/>
<name>A0A6A6HYQ4_9PLEO</name>
<keyword evidence="2" id="KW-1185">Reference proteome</keyword>
<accession>A0A6A6HYQ4</accession>
<evidence type="ECO:0000313" key="2">
    <source>
        <dbReference type="Proteomes" id="UP000800094"/>
    </source>
</evidence>